<sequence length="316" mass="35576">MALATRQTPGCRQRVKAAPAQQPPSKDGVGPSSVALPAGTWPTIMDFLCAHFPAIPHSEWLARMQRGDVIAADGQELTPASPYQPHSKIYYYRSLPAEPRIPFDEVVLYQDEYLIAVDKPHFLPVTPAGRYLQETLLVRLKRSLGIDTLAPMHRIDRETAGLVLFTIQPHTRNLYQTLFRERSVSKEYQAIAPLRSDLVLPTTYRSRLVESDAFMKMCEVAGEPNAETDISLLETQGEHGRYLLQPVSGQKHQLRAHMAALGIPIVNDRIYPHLYPDEGAAQDYSQPLQLLAKSVRFTDPISGKQHQFDSQLQLRF</sequence>
<feature type="compositionally biased region" description="Polar residues" evidence="1">
    <location>
        <begin position="1"/>
        <end position="10"/>
    </location>
</feature>
<accession>A0ABS0ET21</accession>
<feature type="domain" description="Pseudouridine synthase RsuA/RluA-like" evidence="2">
    <location>
        <begin position="113"/>
        <end position="260"/>
    </location>
</feature>
<dbReference type="PANTHER" id="PTHR21600">
    <property type="entry name" value="MITOCHONDRIAL RNA PSEUDOURIDINE SYNTHASE"/>
    <property type="match status" value="1"/>
</dbReference>
<keyword evidence="4" id="KW-1185">Reference proteome</keyword>
<dbReference type="PANTHER" id="PTHR21600:SF84">
    <property type="entry name" value="PSEUDOURIDINE SYNTHASE RSUA_RLUA-LIKE DOMAIN-CONTAINING PROTEIN"/>
    <property type="match status" value="1"/>
</dbReference>
<evidence type="ECO:0000313" key="4">
    <source>
        <dbReference type="Proteomes" id="UP000657372"/>
    </source>
</evidence>
<evidence type="ECO:0000256" key="1">
    <source>
        <dbReference type="SAM" id="MobiDB-lite"/>
    </source>
</evidence>
<dbReference type="Pfam" id="PF00849">
    <property type="entry name" value="PseudoU_synth_2"/>
    <property type="match status" value="1"/>
</dbReference>
<proteinExistence type="predicted"/>
<feature type="region of interest" description="Disordered" evidence="1">
    <location>
        <begin position="1"/>
        <end position="33"/>
    </location>
</feature>
<dbReference type="Proteomes" id="UP000657372">
    <property type="component" value="Unassembled WGS sequence"/>
</dbReference>
<gene>
    <name evidence="3" type="ORF">IXC47_09885</name>
</gene>
<dbReference type="InterPro" id="IPR020103">
    <property type="entry name" value="PsdUridine_synth_cat_dom_sf"/>
</dbReference>
<organism evidence="3 4">
    <name type="scientific">Herminiimonas contaminans</name>
    <dbReference type="NCBI Taxonomy" id="1111140"/>
    <lineage>
        <taxon>Bacteria</taxon>
        <taxon>Pseudomonadati</taxon>
        <taxon>Pseudomonadota</taxon>
        <taxon>Betaproteobacteria</taxon>
        <taxon>Burkholderiales</taxon>
        <taxon>Oxalobacteraceae</taxon>
        <taxon>Herminiimonas</taxon>
    </lineage>
</organism>
<dbReference type="InterPro" id="IPR006145">
    <property type="entry name" value="PsdUridine_synth_RsuA/RluA"/>
</dbReference>
<evidence type="ECO:0000259" key="2">
    <source>
        <dbReference type="Pfam" id="PF00849"/>
    </source>
</evidence>
<dbReference type="SUPFAM" id="SSF55120">
    <property type="entry name" value="Pseudouridine synthase"/>
    <property type="match status" value="1"/>
</dbReference>
<comment type="caution">
    <text evidence="3">The sequence shown here is derived from an EMBL/GenBank/DDBJ whole genome shotgun (WGS) entry which is preliminary data.</text>
</comment>
<protein>
    <submittedName>
        <fullName evidence="3">Pseudouridine synthase</fullName>
    </submittedName>
</protein>
<evidence type="ECO:0000313" key="3">
    <source>
        <dbReference type="EMBL" id="MBF8177990.1"/>
    </source>
</evidence>
<reference evidence="3 4" key="1">
    <citation type="submission" date="2020-11" db="EMBL/GenBank/DDBJ databases">
        <title>WGS of Herminiimonas contaminans strain Marseille-Q4544 isolated from planarians Schmidtea mediterranea.</title>
        <authorList>
            <person name="Kangale L."/>
        </authorList>
    </citation>
    <scope>NUCLEOTIDE SEQUENCE [LARGE SCALE GENOMIC DNA]</scope>
    <source>
        <strain evidence="3 4">Marseille-Q4544</strain>
    </source>
</reference>
<dbReference type="Gene3D" id="3.30.2350.10">
    <property type="entry name" value="Pseudouridine synthase"/>
    <property type="match status" value="1"/>
</dbReference>
<name>A0ABS0ET21_9BURK</name>
<dbReference type="InterPro" id="IPR050188">
    <property type="entry name" value="RluA_PseudoU_synthase"/>
</dbReference>
<dbReference type="RefSeq" id="WP_195875527.1">
    <property type="nucleotide sequence ID" value="NZ_JADOEL010000006.1"/>
</dbReference>
<dbReference type="EMBL" id="JADOEL010000006">
    <property type="protein sequence ID" value="MBF8177990.1"/>
    <property type="molecule type" value="Genomic_DNA"/>
</dbReference>